<comment type="caution">
    <text evidence="2">The sequence shown here is derived from an EMBL/GenBank/DDBJ whole genome shotgun (WGS) entry which is preliminary data.</text>
</comment>
<dbReference type="OrthoDB" id="8610050at2"/>
<dbReference type="RefSeq" id="WP_077425318.1">
    <property type="nucleotide sequence ID" value="NZ_MLHQ01000030.1"/>
</dbReference>
<keyword evidence="3" id="KW-1185">Reference proteome</keyword>
<dbReference type="Gene3D" id="2.40.10.120">
    <property type="match status" value="1"/>
</dbReference>
<dbReference type="InterPro" id="IPR030396">
    <property type="entry name" value="Peptidase_S6_dom"/>
</dbReference>
<dbReference type="InterPro" id="IPR000710">
    <property type="entry name" value="Peptidase_S6"/>
</dbReference>
<sequence>MRVNPLFYPSFLATFISLALNSHSYASMVRDDIPYQYFRNFAENKGRFFPNAQNIPILDKNGRQVGTMMANISMPDFSAVNRQSGIATLLAPQYVTSVKHNKGYNEIEFGYEGSNPDAHYFPYHIVDRNEHTKYDFHVPRLHKLVTETAPFPLTSISENADGSINASAYQNPARFSQFVRIGSGTQWTRNSQKNQTLLASAYQYLTGGGALKISSSNEHFLLFRSSVFDTTYGTPGDSGSPLFAFDKKRNQWVLMGTQNVYSGENGELNGYA</sequence>
<dbReference type="STRING" id="1907939.BKL49_10655"/>
<evidence type="ECO:0000313" key="3">
    <source>
        <dbReference type="Proteomes" id="UP000188602"/>
    </source>
</evidence>
<dbReference type="AlphaFoldDB" id="A0A1V3JJ24"/>
<protein>
    <recommendedName>
        <fullName evidence="1">Peptidase S6 domain-containing protein</fullName>
    </recommendedName>
</protein>
<dbReference type="PRINTS" id="PR00921">
    <property type="entry name" value="IGASERPTASE"/>
</dbReference>
<dbReference type="EMBL" id="MLHQ01000030">
    <property type="protein sequence ID" value="OOF56437.1"/>
    <property type="molecule type" value="Genomic_DNA"/>
</dbReference>
<dbReference type="PROSITE" id="PS51691">
    <property type="entry name" value="PEPTIDASE_S6"/>
    <property type="match status" value="1"/>
</dbReference>
<gene>
    <name evidence="2" type="ORF">BKL49_10655</name>
</gene>
<accession>A0A1V3JJ24</accession>
<evidence type="ECO:0000259" key="1">
    <source>
        <dbReference type="PROSITE" id="PS51691"/>
    </source>
</evidence>
<dbReference type="GO" id="GO:0006508">
    <property type="term" value="P:proteolysis"/>
    <property type="evidence" value="ECO:0007669"/>
    <property type="project" value="InterPro"/>
</dbReference>
<proteinExistence type="predicted"/>
<dbReference type="Proteomes" id="UP000188602">
    <property type="component" value="Unassembled WGS sequence"/>
</dbReference>
<feature type="domain" description="Peptidase S6" evidence="1">
    <location>
        <begin position="27"/>
        <end position="272"/>
    </location>
</feature>
<reference evidence="2 3" key="1">
    <citation type="submission" date="2016-10" db="EMBL/GenBank/DDBJ databases">
        <title>Rodentibacter gen. nov. and new species.</title>
        <authorList>
            <person name="Christensen H."/>
        </authorList>
    </citation>
    <scope>NUCLEOTIDE SEQUENCE [LARGE SCALE GENOMIC DNA]</scope>
    <source>
        <strain evidence="2 3">Ac151</strain>
    </source>
</reference>
<name>A0A1V3JJ24_9PAST</name>
<evidence type="ECO:0000313" key="2">
    <source>
        <dbReference type="EMBL" id="OOF56437.1"/>
    </source>
</evidence>
<dbReference type="Pfam" id="PF02395">
    <property type="entry name" value="Peptidase_S6"/>
    <property type="match status" value="1"/>
</dbReference>
<dbReference type="GO" id="GO:0004252">
    <property type="term" value="F:serine-type endopeptidase activity"/>
    <property type="evidence" value="ECO:0007669"/>
    <property type="project" value="InterPro"/>
</dbReference>
<organism evidence="2 3">
    <name type="scientific">Rodentibacter myodis</name>
    <dbReference type="NCBI Taxonomy" id="1907939"/>
    <lineage>
        <taxon>Bacteria</taxon>
        <taxon>Pseudomonadati</taxon>
        <taxon>Pseudomonadota</taxon>
        <taxon>Gammaproteobacteria</taxon>
        <taxon>Pasteurellales</taxon>
        <taxon>Pasteurellaceae</taxon>
        <taxon>Rodentibacter</taxon>
    </lineage>
</organism>